<organism evidence="1 2">
    <name type="scientific">Halocynthiibacter styelae</name>
    <dbReference type="NCBI Taxonomy" id="2761955"/>
    <lineage>
        <taxon>Bacteria</taxon>
        <taxon>Pseudomonadati</taxon>
        <taxon>Pseudomonadota</taxon>
        <taxon>Alphaproteobacteria</taxon>
        <taxon>Rhodobacterales</taxon>
        <taxon>Paracoccaceae</taxon>
        <taxon>Halocynthiibacter</taxon>
    </lineage>
</organism>
<dbReference type="RefSeq" id="WP_228847597.1">
    <property type="nucleotide sequence ID" value="NZ_JADCKQ010000002.1"/>
</dbReference>
<comment type="caution">
    <text evidence="1">The sequence shown here is derived from an EMBL/GenBank/DDBJ whole genome shotgun (WGS) entry which is preliminary data.</text>
</comment>
<name>A0A8J7J3P9_9RHOB</name>
<accession>A0A8J7J3P9</accession>
<dbReference type="Proteomes" id="UP000640583">
    <property type="component" value="Unassembled WGS sequence"/>
</dbReference>
<dbReference type="Pfam" id="PF13289">
    <property type="entry name" value="SIR2_2"/>
    <property type="match status" value="1"/>
</dbReference>
<proteinExistence type="predicted"/>
<gene>
    <name evidence="1" type="ORF">H1D41_03470</name>
</gene>
<protein>
    <submittedName>
        <fullName evidence="1">SIR2 family protein</fullName>
    </submittedName>
</protein>
<evidence type="ECO:0000313" key="2">
    <source>
        <dbReference type="Proteomes" id="UP000640583"/>
    </source>
</evidence>
<evidence type="ECO:0000313" key="1">
    <source>
        <dbReference type="EMBL" id="MBI1492690.1"/>
    </source>
</evidence>
<sequence>MSEQAIDTAEQFEKALNSPKQTWLLCAGISYPANIPLMIPLTKRVLDLARIEKFLGNDEVLTVIDAIEGDIDEDAHIEIFLTHLADLISMSVRARDNNAQVAANKVSYDTLRTLHNGLLELISTTIRWGYRAAWKDDPELVGTPEEPIVKIDEHLNFVDAIFQKNQAGLENIRGTIEFFTTNYDTLIEDALALKQVPYDDGFIGGGVGFWAGYDVAEHRSTKARVVKLHGSIDWVAPEHDASQLFRTRFNDKYPKAENAVVIYPQSTKYINTQLDPFSALFNRFRQNLSDGAERILLICGYSFGDEHINEDIIYAMSKKDSRLTMVAFAQENGGLPEQLETWRKLSWGERIYIASDKGLYRGSAGPFWEVDGGRSWWTFAGVTDLLSNGLPQDIEEALK</sequence>
<dbReference type="AlphaFoldDB" id="A0A8J7J3P9"/>
<reference evidence="1" key="1">
    <citation type="submission" date="2020-10" db="EMBL/GenBank/DDBJ databases">
        <title>Paenihalocynthiibacter styelae gen. nov., sp. nov., isolated from stalked sea squirt Styela clava.</title>
        <authorList>
            <person name="Kim Y.-O."/>
            <person name="Yoon J.-H."/>
        </authorList>
    </citation>
    <scope>NUCLEOTIDE SEQUENCE</scope>
    <source>
        <strain evidence="1">MYP1-1</strain>
    </source>
</reference>
<dbReference type="EMBL" id="JADCKQ010000002">
    <property type="protein sequence ID" value="MBI1492690.1"/>
    <property type="molecule type" value="Genomic_DNA"/>
</dbReference>
<keyword evidence="2" id="KW-1185">Reference proteome</keyword>